<protein>
    <submittedName>
        <fullName evidence="1">Uncharacterized protein</fullName>
    </submittedName>
</protein>
<organism evidence="1 2">
    <name type="scientific">Schumannella luteola</name>
    <dbReference type="NCBI Taxonomy" id="472059"/>
    <lineage>
        <taxon>Bacteria</taxon>
        <taxon>Bacillati</taxon>
        <taxon>Actinomycetota</taxon>
        <taxon>Actinomycetes</taxon>
        <taxon>Micrococcales</taxon>
        <taxon>Microbacteriaceae</taxon>
        <taxon>Schumannella</taxon>
    </lineage>
</organism>
<reference evidence="1 2" key="1">
    <citation type="submission" date="2020-07" db="EMBL/GenBank/DDBJ databases">
        <title>Sequencing the genomes of 1000 actinobacteria strains.</title>
        <authorList>
            <person name="Klenk H.-P."/>
        </authorList>
    </citation>
    <scope>NUCLEOTIDE SEQUENCE [LARGE SCALE GENOMIC DNA]</scope>
    <source>
        <strain evidence="1 2">DSM 23141</strain>
    </source>
</reference>
<dbReference type="Proteomes" id="UP000553888">
    <property type="component" value="Unassembled WGS sequence"/>
</dbReference>
<accession>A0A852YEF3</accession>
<dbReference type="EMBL" id="JACBZY010000001">
    <property type="protein sequence ID" value="NYG99531.1"/>
    <property type="molecule type" value="Genomic_DNA"/>
</dbReference>
<name>A0A852YEF3_9MICO</name>
<dbReference type="RefSeq" id="WP_179567765.1">
    <property type="nucleotide sequence ID" value="NZ_JACBZY010000001.1"/>
</dbReference>
<dbReference type="AlphaFoldDB" id="A0A852YEF3"/>
<comment type="caution">
    <text evidence="1">The sequence shown here is derived from an EMBL/GenBank/DDBJ whole genome shotgun (WGS) entry which is preliminary data.</text>
</comment>
<keyword evidence="2" id="KW-1185">Reference proteome</keyword>
<evidence type="ECO:0000313" key="2">
    <source>
        <dbReference type="Proteomes" id="UP000553888"/>
    </source>
</evidence>
<proteinExistence type="predicted"/>
<sequence>MHTPPKPNGKAQFADLLGRWLMGQALRHLNAAHAAGSSLDLEALTALLIEDAGQAADHIHQSQQGVRRAAGTTWTQVEGRTAPRAAERALQVWRADFFENRAAMGRKSGQVRRGKRQAKFLGFQLGDLEGLSIREQAARLGCSTATVSRLRKERAAFLASQVEPDRTDLPALIEESTVIAMTPEEFSDFMHEYLATEADARPVAQFKIPDFMPQSSYDDAMADLLAVPL</sequence>
<gene>
    <name evidence="1" type="ORF">BJ979_002157</name>
</gene>
<evidence type="ECO:0000313" key="1">
    <source>
        <dbReference type="EMBL" id="NYG99531.1"/>
    </source>
</evidence>